<feature type="signal peptide" evidence="7">
    <location>
        <begin position="1"/>
        <end position="15"/>
    </location>
</feature>
<name>A0A8S0W4U1_CYCAE</name>
<dbReference type="GO" id="GO:0046872">
    <property type="term" value="F:metal ion binding"/>
    <property type="evidence" value="ECO:0007669"/>
    <property type="project" value="UniProtKB-KW"/>
</dbReference>
<proteinExistence type="inferred from homology"/>
<evidence type="ECO:0000313" key="9">
    <source>
        <dbReference type="Proteomes" id="UP000467700"/>
    </source>
</evidence>
<keyword evidence="7" id="KW-0732">Signal</keyword>
<dbReference type="SFLD" id="SFLDS00005">
    <property type="entry name" value="Isoprenoid_Synthase_Type_I"/>
    <property type="match status" value="1"/>
</dbReference>
<dbReference type="EMBL" id="CACVBS010000091">
    <property type="protein sequence ID" value="CAA7270595.1"/>
    <property type="molecule type" value="Genomic_DNA"/>
</dbReference>
<reference evidence="8 9" key="1">
    <citation type="submission" date="2020-01" db="EMBL/GenBank/DDBJ databases">
        <authorList>
            <person name="Gupta K D."/>
        </authorList>
    </citation>
    <scope>NUCLEOTIDE SEQUENCE [LARGE SCALE GENOMIC DNA]</scope>
</reference>
<dbReference type="SFLD" id="SFLDG01020">
    <property type="entry name" value="Terpene_Cyclase_Like_2"/>
    <property type="match status" value="1"/>
</dbReference>
<evidence type="ECO:0000256" key="7">
    <source>
        <dbReference type="SAM" id="SignalP"/>
    </source>
</evidence>
<dbReference type="GO" id="GO:0010333">
    <property type="term" value="F:terpene synthase activity"/>
    <property type="evidence" value="ECO:0007669"/>
    <property type="project" value="InterPro"/>
</dbReference>
<sequence>MVWDFVLSLFHSLLAAFQTLTSWLTGSFLFNNKMAPAPNPAPVTFILPDLEKTFNSLPDDGLNPHHDVACAESREWFAKYNKKVLGAQMQEFFRRCKFELITSYTYPYVDKEGLRATMDWHNILWFFDEVTDTETGKDAHKSAIITIRTLREPDFDDGSSLCRMVRDFRLSHLSRAGPECTRRFLEHCDVAFHAGAVEAELREKGEVLSIEGYLKLRRETSGARTCFDMAEYLMDIDLPQDMYDDPVFQKGYIAALDLIFLANDLYSYNMEQAKGHNGANVLTVVMKETKLNLQSAADYVGVLCEKLIKQFQEAKSTLENRLAKEKNPAKAAALKDAIRSLVGYGHWVRGNVEWSFETERYFGKKNKEIKKSRVVTLTPTNSVNRALKA</sequence>
<dbReference type="Gene3D" id="1.10.600.10">
    <property type="entry name" value="Farnesyl Diphosphate Synthase"/>
    <property type="match status" value="1"/>
</dbReference>
<comment type="cofactor">
    <cofactor evidence="1 6">
        <name>Mg(2+)</name>
        <dbReference type="ChEBI" id="CHEBI:18420"/>
    </cofactor>
</comment>
<evidence type="ECO:0000313" key="8">
    <source>
        <dbReference type="EMBL" id="CAA7270595.1"/>
    </source>
</evidence>
<dbReference type="OrthoDB" id="2861623at2759"/>
<dbReference type="SMR" id="A0A8S0W4U1"/>
<evidence type="ECO:0000256" key="2">
    <source>
        <dbReference type="ARBA" id="ARBA00006333"/>
    </source>
</evidence>
<keyword evidence="4 6" id="KW-0460">Magnesium</keyword>
<dbReference type="InterPro" id="IPR034686">
    <property type="entry name" value="Terpene_cyclase-like_2"/>
</dbReference>
<comment type="caution">
    <text evidence="8">The sequence shown here is derived from an EMBL/GenBank/DDBJ whole genome shotgun (WGS) entry which is preliminary data.</text>
</comment>
<evidence type="ECO:0000256" key="1">
    <source>
        <dbReference type="ARBA" id="ARBA00001946"/>
    </source>
</evidence>
<dbReference type="Pfam" id="PF19086">
    <property type="entry name" value="Terpene_syn_C_2"/>
    <property type="match status" value="1"/>
</dbReference>
<protein>
    <recommendedName>
        <fullName evidence="6">Terpene synthase</fullName>
        <ecNumber evidence="6">4.2.3.-</ecNumber>
    </recommendedName>
</protein>
<organism evidence="8 9">
    <name type="scientific">Cyclocybe aegerita</name>
    <name type="common">Black poplar mushroom</name>
    <name type="synonym">Agrocybe aegerita</name>
    <dbReference type="NCBI Taxonomy" id="1973307"/>
    <lineage>
        <taxon>Eukaryota</taxon>
        <taxon>Fungi</taxon>
        <taxon>Dikarya</taxon>
        <taxon>Basidiomycota</taxon>
        <taxon>Agaricomycotina</taxon>
        <taxon>Agaricomycetes</taxon>
        <taxon>Agaricomycetidae</taxon>
        <taxon>Agaricales</taxon>
        <taxon>Agaricineae</taxon>
        <taxon>Bolbitiaceae</taxon>
        <taxon>Cyclocybe</taxon>
    </lineage>
</organism>
<comment type="similarity">
    <text evidence="2 6">Belongs to the terpene synthase family.</text>
</comment>
<keyword evidence="3 6" id="KW-0479">Metal-binding</keyword>
<dbReference type="EC" id="4.2.3.-" evidence="6"/>
<dbReference type="GO" id="GO:0008299">
    <property type="term" value="P:isoprenoid biosynthetic process"/>
    <property type="evidence" value="ECO:0007669"/>
    <property type="project" value="UniProtKB-ARBA"/>
</dbReference>
<evidence type="ECO:0000256" key="3">
    <source>
        <dbReference type="ARBA" id="ARBA00022723"/>
    </source>
</evidence>
<gene>
    <name evidence="8" type="ORF">AAE3_LOCUS12829</name>
</gene>
<keyword evidence="5 6" id="KW-0456">Lyase</keyword>
<dbReference type="AlphaFoldDB" id="A0A8S0W4U1"/>
<dbReference type="Proteomes" id="UP000467700">
    <property type="component" value="Unassembled WGS sequence"/>
</dbReference>
<evidence type="ECO:0000256" key="5">
    <source>
        <dbReference type="ARBA" id="ARBA00023239"/>
    </source>
</evidence>
<dbReference type="PANTHER" id="PTHR35201:SF4">
    <property type="entry name" value="BETA-PINACENE SYNTHASE-RELATED"/>
    <property type="match status" value="1"/>
</dbReference>
<accession>A0A8S0W4U1</accession>
<dbReference type="InterPro" id="IPR008949">
    <property type="entry name" value="Isoprenoid_synthase_dom_sf"/>
</dbReference>
<dbReference type="SUPFAM" id="SSF48576">
    <property type="entry name" value="Terpenoid synthases"/>
    <property type="match status" value="1"/>
</dbReference>
<evidence type="ECO:0000256" key="6">
    <source>
        <dbReference type="RuleBase" id="RU366034"/>
    </source>
</evidence>
<dbReference type="PANTHER" id="PTHR35201">
    <property type="entry name" value="TERPENE SYNTHASE"/>
    <property type="match status" value="1"/>
</dbReference>
<evidence type="ECO:0000256" key="4">
    <source>
        <dbReference type="ARBA" id="ARBA00022842"/>
    </source>
</evidence>
<keyword evidence="9" id="KW-1185">Reference proteome</keyword>
<feature type="chain" id="PRO_5035741627" description="Terpene synthase" evidence="7">
    <location>
        <begin position="16"/>
        <end position="389"/>
    </location>
</feature>